<reference evidence="1" key="1">
    <citation type="submission" date="2014-12" db="EMBL/GenBank/DDBJ databases">
        <title>Insight into the proteome of Arion vulgaris.</title>
        <authorList>
            <person name="Aradska J."/>
            <person name="Bulat T."/>
            <person name="Smidak R."/>
            <person name="Sarate P."/>
            <person name="Gangsoo J."/>
            <person name="Sialana F."/>
            <person name="Bilban M."/>
            <person name="Lubec G."/>
        </authorList>
    </citation>
    <scope>NUCLEOTIDE SEQUENCE</scope>
    <source>
        <tissue evidence="1">Skin</tissue>
    </source>
</reference>
<dbReference type="AlphaFoldDB" id="A0A0B6YTR0"/>
<proteinExistence type="predicted"/>
<organism evidence="1">
    <name type="scientific">Arion vulgaris</name>
    <dbReference type="NCBI Taxonomy" id="1028688"/>
    <lineage>
        <taxon>Eukaryota</taxon>
        <taxon>Metazoa</taxon>
        <taxon>Spiralia</taxon>
        <taxon>Lophotrochozoa</taxon>
        <taxon>Mollusca</taxon>
        <taxon>Gastropoda</taxon>
        <taxon>Heterobranchia</taxon>
        <taxon>Euthyneura</taxon>
        <taxon>Panpulmonata</taxon>
        <taxon>Eupulmonata</taxon>
        <taxon>Stylommatophora</taxon>
        <taxon>Helicina</taxon>
        <taxon>Arionoidea</taxon>
        <taxon>Arionidae</taxon>
        <taxon>Arion</taxon>
    </lineage>
</organism>
<evidence type="ECO:0000313" key="1">
    <source>
        <dbReference type="EMBL" id="CEK59181.1"/>
    </source>
</evidence>
<dbReference type="EMBL" id="HACG01012316">
    <property type="protein sequence ID" value="CEK59181.1"/>
    <property type="molecule type" value="Transcribed_RNA"/>
</dbReference>
<protein>
    <submittedName>
        <fullName evidence="1">Uncharacterized protein</fullName>
    </submittedName>
</protein>
<sequence length="60" mass="7071">MPLVKHMPPHMCVVLSPHICVWYKPPHMCVVSSTYDLSHTIYLVTERQLEYDFIIETLLD</sequence>
<gene>
    <name evidence="1" type="primary">ORF35441</name>
</gene>
<name>A0A0B6YTR0_9EUPU</name>
<accession>A0A0B6YTR0</accession>